<gene>
    <name evidence="4" type="ORF">AYI69_g9679</name>
</gene>
<dbReference type="GO" id="GO:0008270">
    <property type="term" value="F:zinc ion binding"/>
    <property type="evidence" value="ECO:0007669"/>
    <property type="project" value="UniProtKB-KW"/>
</dbReference>
<dbReference type="InterPro" id="IPR001878">
    <property type="entry name" value="Znf_CCHC"/>
</dbReference>
<protein>
    <recommendedName>
        <fullName evidence="3">CCHC-type domain-containing protein</fullName>
    </recommendedName>
</protein>
<evidence type="ECO:0000259" key="3">
    <source>
        <dbReference type="PROSITE" id="PS50158"/>
    </source>
</evidence>
<sequence>MEQAKLPISFEGLPKRFKGDEKDNDTVEIWTSRFVGICKLKGWNDSESVEVFKIWLEGPAAKCLYDKEKLAKDDKQPIEWNLEKLSEALTVEFQDFKKLIKHDIFTLSEIKKKDTESLEEFNTKYVKYLEKIPESMYTKDSIKEMIKGNILEDEILIPKSEPEVFIPIPPVAEPVKKKKEESVINNSVQCQIDQLGKKFSDMMLKMGRQRNPPFDNKNYQCFNCGEYGHGTRMCNKERNPELNAKLYEAYINKNAPPNSENHKSMLLVQSNTEDNLALNAAHKRMRVEDLLDNRVVLTEVSRATATSSPKTAKKKKNVEKKKNTQIGTISVMPSRFLDSNAPMTIRELFVTDPRYLNDTIIALQQLKNN</sequence>
<dbReference type="AlphaFoldDB" id="A0A1R1XB28"/>
<evidence type="ECO:0000313" key="4">
    <source>
        <dbReference type="EMBL" id="OMJ11839.1"/>
    </source>
</evidence>
<dbReference type="OrthoDB" id="5703413at2759"/>
<evidence type="ECO:0000313" key="5">
    <source>
        <dbReference type="Proteomes" id="UP000187429"/>
    </source>
</evidence>
<dbReference type="EMBL" id="LSSM01005836">
    <property type="protein sequence ID" value="OMJ11839.1"/>
    <property type="molecule type" value="Genomic_DNA"/>
</dbReference>
<organism evidence="4 5">
    <name type="scientific">Smittium culicis</name>
    <dbReference type="NCBI Taxonomy" id="133412"/>
    <lineage>
        <taxon>Eukaryota</taxon>
        <taxon>Fungi</taxon>
        <taxon>Fungi incertae sedis</taxon>
        <taxon>Zoopagomycota</taxon>
        <taxon>Kickxellomycotina</taxon>
        <taxon>Harpellomycetes</taxon>
        <taxon>Harpellales</taxon>
        <taxon>Legeriomycetaceae</taxon>
        <taxon>Smittium</taxon>
    </lineage>
</organism>
<feature type="domain" description="CCHC-type" evidence="3">
    <location>
        <begin position="221"/>
        <end position="234"/>
    </location>
</feature>
<accession>A0A1R1XB28</accession>
<keyword evidence="1" id="KW-0479">Metal-binding</keyword>
<keyword evidence="1" id="KW-0862">Zinc</keyword>
<proteinExistence type="predicted"/>
<dbReference type="GO" id="GO:0003676">
    <property type="term" value="F:nucleic acid binding"/>
    <property type="evidence" value="ECO:0007669"/>
    <property type="project" value="InterPro"/>
</dbReference>
<feature type="region of interest" description="Disordered" evidence="2">
    <location>
        <begin position="303"/>
        <end position="322"/>
    </location>
</feature>
<dbReference type="PROSITE" id="PS50158">
    <property type="entry name" value="ZF_CCHC"/>
    <property type="match status" value="1"/>
</dbReference>
<keyword evidence="1" id="KW-0863">Zinc-finger</keyword>
<dbReference type="SUPFAM" id="SSF57756">
    <property type="entry name" value="Retrovirus zinc finger-like domains"/>
    <property type="match status" value="1"/>
</dbReference>
<keyword evidence="5" id="KW-1185">Reference proteome</keyword>
<dbReference type="Gene3D" id="4.10.60.10">
    <property type="entry name" value="Zinc finger, CCHC-type"/>
    <property type="match status" value="1"/>
</dbReference>
<name>A0A1R1XB28_9FUNG</name>
<evidence type="ECO:0000256" key="2">
    <source>
        <dbReference type="SAM" id="MobiDB-lite"/>
    </source>
</evidence>
<comment type="caution">
    <text evidence="4">The sequence shown here is derived from an EMBL/GenBank/DDBJ whole genome shotgun (WGS) entry which is preliminary data.</text>
</comment>
<dbReference type="InterPro" id="IPR036875">
    <property type="entry name" value="Znf_CCHC_sf"/>
</dbReference>
<reference evidence="5" key="1">
    <citation type="submission" date="2017-01" db="EMBL/GenBank/DDBJ databases">
        <authorList>
            <person name="Wang Y."/>
            <person name="White M."/>
            <person name="Kvist S."/>
            <person name="Moncalvo J.-M."/>
        </authorList>
    </citation>
    <scope>NUCLEOTIDE SEQUENCE [LARGE SCALE GENOMIC DNA]</scope>
    <source>
        <strain evidence="5">ID-206-W2</strain>
    </source>
</reference>
<evidence type="ECO:0000256" key="1">
    <source>
        <dbReference type="PROSITE-ProRule" id="PRU00047"/>
    </source>
</evidence>
<dbReference type="Proteomes" id="UP000187429">
    <property type="component" value="Unassembled WGS sequence"/>
</dbReference>